<dbReference type="EMBL" id="CP048985">
    <property type="protein sequence ID" value="QID78570.1"/>
    <property type="molecule type" value="Genomic_DNA"/>
</dbReference>
<evidence type="ECO:0000313" key="2">
    <source>
        <dbReference type="Proteomes" id="UP000501346"/>
    </source>
</evidence>
<protein>
    <recommendedName>
        <fullName evidence="3">YDR042C-like protein</fullName>
    </recommendedName>
</protein>
<organism evidence="1 2">
    <name type="scientific">Saccharomyces pastorianus</name>
    <name type="common">Lager yeast</name>
    <name type="synonym">Saccharomyces cerevisiae x Saccharomyces eubayanus</name>
    <dbReference type="NCBI Taxonomy" id="27292"/>
    <lineage>
        <taxon>Eukaryota</taxon>
        <taxon>Fungi</taxon>
        <taxon>Dikarya</taxon>
        <taxon>Ascomycota</taxon>
        <taxon>Saccharomycotina</taxon>
        <taxon>Saccharomycetes</taxon>
        <taxon>Saccharomycetales</taxon>
        <taxon>Saccharomycetaceae</taxon>
        <taxon>Saccharomyces</taxon>
    </lineage>
</organism>
<proteinExistence type="predicted"/>
<sequence length="200" mass="23259">MEQILYNQSLKISTLSTFQGLKFLKVLIFSIFQQLFYNPVIQLFGTKASIMESDSTTLLESSWSTERNFLNMNPDSISATKNVFILFFTIFRLAEYIVYKLSDQKYRLHTSLNVQHFRWNSKKNTNRKRTLSFSKAYLPRTNILPIFVADGLKNRFSGPLPGKSLESFQKLNLLSDNNIKRYAVPGNKAVNTLLWQEQYS</sequence>
<reference evidence="1 2" key="1">
    <citation type="journal article" date="2019" name="BMC Genomics">
        <title>Chromosome level assembly and comparative genome analysis confirm lager-brewing yeasts originated from a single hybridization.</title>
        <authorList>
            <person name="Salazar A.N."/>
            <person name="Gorter de Vries A.R."/>
            <person name="van den Broek M."/>
            <person name="Brouwers N."/>
            <person name="de la Torre Cortes P."/>
            <person name="Kuijpers N.G.A."/>
            <person name="Daran J.G."/>
            <person name="Abeel T."/>
        </authorList>
    </citation>
    <scope>NUCLEOTIDE SEQUENCE [LARGE SCALE GENOMIC DNA]</scope>
    <source>
        <strain evidence="1 2">CBS 1483</strain>
    </source>
</reference>
<gene>
    <name evidence="1" type="ORF">GRS66_000783</name>
</gene>
<dbReference type="AlphaFoldDB" id="A0A6C1DPM7"/>
<name>A0A6C1DPM7_SACPS</name>
<evidence type="ECO:0000313" key="1">
    <source>
        <dbReference type="EMBL" id="QID78570.1"/>
    </source>
</evidence>
<accession>A0A6C1DPM7</accession>
<evidence type="ECO:0008006" key="3">
    <source>
        <dbReference type="Google" id="ProtNLM"/>
    </source>
</evidence>
<dbReference type="Proteomes" id="UP000501346">
    <property type="component" value="Chromosome ScIV"/>
</dbReference>
<keyword evidence="2" id="KW-1185">Reference proteome</keyword>
<dbReference type="OrthoDB" id="4052352at2759"/>